<keyword evidence="8" id="KW-0464">Manganese</keyword>
<comment type="similarity">
    <text evidence="9">Belongs to the PP2C family.</text>
</comment>
<evidence type="ECO:0000313" key="11">
    <source>
        <dbReference type="EMBL" id="JAG94730.1"/>
    </source>
</evidence>
<sequence length="352" mass="38435">MKPRLREKRSDDIITLRGDNVCIIGNCCCPPYGVMSVVGRRKEMEDTVAVVPSFHSEPNERSKSGRGPFSEFHFFGVYDGHGGSQVSVFCRERLHDVLAEELRASSPSRLDDCRRDFAEWKKAMTNCFVKIDTQVGGSCPSGTCSFDDSNGNNYSSSPCCRDSVAPGNVGSTAVVAVVSPSQIIVANCGDSRAVLSRGGKAIPFSNDHRPEREDEMIRIEAAGGCVVNWNGFRVEGLLAMSRAIGDRFLKEYIISEPELNCTDRTEEDEFLILASDGLWDVLSNENVCDVARKCLSGYRSEKNRSHYASAAAVAAALLTKVALARGSTDNISVVVIDLKKDRQNNGRNNGCL</sequence>
<accession>A0A0D6QYF2</accession>
<evidence type="ECO:0000256" key="2">
    <source>
        <dbReference type="ARBA" id="ARBA00001946"/>
    </source>
</evidence>
<dbReference type="SUPFAM" id="SSF81606">
    <property type="entry name" value="PP2C-like"/>
    <property type="match status" value="1"/>
</dbReference>
<dbReference type="EMBL" id="GCKF01042629">
    <property type="protein sequence ID" value="JAG94730.1"/>
    <property type="molecule type" value="Transcribed_RNA"/>
</dbReference>
<dbReference type="InterPro" id="IPR000222">
    <property type="entry name" value="PP2C_BS"/>
</dbReference>
<evidence type="ECO:0000256" key="4">
    <source>
        <dbReference type="ARBA" id="ARBA00022723"/>
    </source>
</evidence>
<proteinExistence type="inferred from homology"/>
<keyword evidence="6" id="KW-0460">Magnesium</keyword>
<dbReference type="EC" id="3.1.3.16" evidence="3"/>
<evidence type="ECO:0000256" key="6">
    <source>
        <dbReference type="ARBA" id="ARBA00022842"/>
    </source>
</evidence>
<dbReference type="Pfam" id="PF00481">
    <property type="entry name" value="PP2C"/>
    <property type="match status" value="1"/>
</dbReference>
<dbReference type="FunFam" id="3.60.40.10:FF:000041">
    <property type="entry name" value="Protein phosphatase 2C 51"/>
    <property type="match status" value="1"/>
</dbReference>
<evidence type="ECO:0000256" key="7">
    <source>
        <dbReference type="ARBA" id="ARBA00022912"/>
    </source>
</evidence>
<dbReference type="CDD" id="cd00143">
    <property type="entry name" value="PP2Cc"/>
    <property type="match status" value="1"/>
</dbReference>
<evidence type="ECO:0000256" key="9">
    <source>
        <dbReference type="RuleBase" id="RU003465"/>
    </source>
</evidence>
<dbReference type="PANTHER" id="PTHR47992">
    <property type="entry name" value="PROTEIN PHOSPHATASE"/>
    <property type="match status" value="1"/>
</dbReference>
<organism evidence="11">
    <name type="scientific">Araucaria cunninghamii</name>
    <name type="common">Hoop pine</name>
    <name type="synonym">Moreton Bay pine</name>
    <dbReference type="NCBI Taxonomy" id="56994"/>
    <lineage>
        <taxon>Eukaryota</taxon>
        <taxon>Viridiplantae</taxon>
        <taxon>Streptophyta</taxon>
        <taxon>Embryophyta</taxon>
        <taxon>Tracheophyta</taxon>
        <taxon>Spermatophyta</taxon>
        <taxon>Pinopsida</taxon>
        <taxon>Pinidae</taxon>
        <taxon>Conifers II</taxon>
        <taxon>Araucariales</taxon>
        <taxon>Araucariaceae</taxon>
        <taxon>Araucaria</taxon>
    </lineage>
</organism>
<dbReference type="InterPro" id="IPR015655">
    <property type="entry name" value="PP2C"/>
</dbReference>
<keyword evidence="5 9" id="KW-0378">Hydrolase</keyword>
<dbReference type="InterPro" id="IPR001932">
    <property type="entry name" value="PPM-type_phosphatase-like_dom"/>
</dbReference>
<reference evidence="11" key="1">
    <citation type="submission" date="2015-03" db="EMBL/GenBank/DDBJ databases">
        <title>A transcriptome of Araucaria cunninghamii, an australian fine timber species.</title>
        <authorList>
            <person name="Jing Yi C.J.Y."/>
            <person name="Yin San L.Y.S."/>
            <person name="Abdul Karim S.S."/>
            <person name="Wan Azmi N.N."/>
            <person name="Hercus R.R."/>
            <person name="Croft L.L."/>
        </authorList>
    </citation>
    <scope>NUCLEOTIDE SEQUENCE</scope>
    <source>
        <strain evidence="11">MI0301</strain>
        <tissue evidence="11">Leaf</tissue>
    </source>
</reference>
<evidence type="ECO:0000256" key="5">
    <source>
        <dbReference type="ARBA" id="ARBA00022801"/>
    </source>
</evidence>
<dbReference type="InterPro" id="IPR036457">
    <property type="entry name" value="PPM-type-like_dom_sf"/>
</dbReference>
<comment type="cofactor">
    <cofactor evidence="1">
        <name>Mn(2+)</name>
        <dbReference type="ChEBI" id="CHEBI:29035"/>
    </cofactor>
</comment>
<dbReference type="PROSITE" id="PS51746">
    <property type="entry name" value="PPM_2"/>
    <property type="match status" value="1"/>
</dbReference>
<comment type="cofactor">
    <cofactor evidence="2">
        <name>Mg(2+)</name>
        <dbReference type="ChEBI" id="CHEBI:18420"/>
    </cofactor>
</comment>
<dbReference type="GO" id="GO:0004722">
    <property type="term" value="F:protein serine/threonine phosphatase activity"/>
    <property type="evidence" value="ECO:0007669"/>
    <property type="project" value="UniProtKB-EC"/>
</dbReference>
<name>A0A0D6QYF2_ARACU</name>
<keyword evidence="7 9" id="KW-0904">Protein phosphatase</keyword>
<evidence type="ECO:0000256" key="8">
    <source>
        <dbReference type="ARBA" id="ARBA00023211"/>
    </source>
</evidence>
<keyword evidence="4" id="KW-0479">Metal-binding</keyword>
<dbReference type="Gene3D" id="3.60.40.10">
    <property type="entry name" value="PPM-type phosphatase domain"/>
    <property type="match status" value="1"/>
</dbReference>
<evidence type="ECO:0000256" key="1">
    <source>
        <dbReference type="ARBA" id="ARBA00001936"/>
    </source>
</evidence>
<dbReference type="PROSITE" id="PS01032">
    <property type="entry name" value="PPM_1"/>
    <property type="match status" value="1"/>
</dbReference>
<feature type="domain" description="PPM-type phosphatase" evidence="10">
    <location>
        <begin position="31"/>
        <end position="338"/>
    </location>
</feature>
<protein>
    <recommendedName>
        <fullName evidence="3">protein-serine/threonine phosphatase</fullName>
        <ecNumber evidence="3">3.1.3.16</ecNumber>
    </recommendedName>
</protein>
<evidence type="ECO:0000259" key="10">
    <source>
        <dbReference type="PROSITE" id="PS51746"/>
    </source>
</evidence>
<dbReference type="SMART" id="SM00332">
    <property type="entry name" value="PP2Cc"/>
    <property type="match status" value="1"/>
</dbReference>
<dbReference type="AlphaFoldDB" id="A0A0D6QYF2"/>
<evidence type="ECO:0000256" key="3">
    <source>
        <dbReference type="ARBA" id="ARBA00013081"/>
    </source>
</evidence>
<dbReference type="GO" id="GO:0046872">
    <property type="term" value="F:metal ion binding"/>
    <property type="evidence" value="ECO:0007669"/>
    <property type="project" value="UniProtKB-KW"/>
</dbReference>